<dbReference type="EMBL" id="JAFREP010000014">
    <property type="protein sequence ID" value="MBO1319877.1"/>
    <property type="molecule type" value="Genomic_DNA"/>
</dbReference>
<dbReference type="PANTHER" id="PTHR33993:SF14">
    <property type="entry name" value="GB|AAF24581.1"/>
    <property type="match status" value="1"/>
</dbReference>
<reference evidence="2" key="1">
    <citation type="submission" date="2021-03" db="EMBL/GenBank/DDBJ databases">
        <authorList>
            <person name="Wang G."/>
        </authorList>
    </citation>
    <scope>NUCLEOTIDE SEQUENCE</scope>
    <source>
        <strain evidence="2">KCTC 12899</strain>
    </source>
</reference>
<proteinExistence type="predicted"/>
<dbReference type="InterPro" id="IPR037523">
    <property type="entry name" value="VOC_core"/>
</dbReference>
<dbReference type="Pfam" id="PF00903">
    <property type="entry name" value="Glyoxalase"/>
    <property type="match status" value="1"/>
</dbReference>
<evidence type="ECO:0000259" key="1">
    <source>
        <dbReference type="PROSITE" id="PS51819"/>
    </source>
</evidence>
<dbReference type="InterPro" id="IPR029068">
    <property type="entry name" value="Glyas_Bleomycin-R_OHBP_Dase"/>
</dbReference>
<accession>A0A8J7U3R2</accession>
<dbReference type="Proteomes" id="UP000664417">
    <property type="component" value="Unassembled WGS sequence"/>
</dbReference>
<dbReference type="CDD" id="cd07247">
    <property type="entry name" value="SgaA_N_like"/>
    <property type="match status" value="1"/>
</dbReference>
<feature type="domain" description="VOC" evidence="1">
    <location>
        <begin position="98"/>
        <end position="214"/>
    </location>
</feature>
<dbReference type="InterPro" id="IPR004360">
    <property type="entry name" value="Glyas_Fos-R_dOase_dom"/>
</dbReference>
<sequence length="215" mass="23283">MFLRFSWGNEDKDAILDFLDLTWVPDGPAFCPARMLPNATVDSVMLFSHHIREKRAGGSPVLIVGCRGPWQGGIKHQKPRLRTGGYMSEAQSEPAFGQAAWLDLTVPDSEQIRDFYTKVVGFETSTVDMGGYQDYCLHPPGQDAPVAGVCRTAGANADQPGGWIPYFTVADLDESLAQVEALGGKALAAVRTMGKDRFCPVQDPSGAVCALYQKG</sequence>
<evidence type="ECO:0000313" key="3">
    <source>
        <dbReference type="Proteomes" id="UP000664417"/>
    </source>
</evidence>
<organism evidence="2 3">
    <name type="scientific">Acanthopleuribacter pedis</name>
    <dbReference type="NCBI Taxonomy" id="442870"/>
    <lineage>
        <taxon>Bacteria</taxon>
        <taxon>Pseudomonadati</taxon>
        <taxon>Acidobacteriota</taxon>
        <taxon>Holophagae</taxon>
        <taxon>Acanthopleuribacterales</taxon>
        <taxon>Acanthopleuribacteraceae</taxon>
        <taxon>Acanthopleuribacter</taxon>
    </lineage>
</organism>
<protein>
    <submittedName>
        <fullName evidence="2">VOC family protein</fullName>
    </submittedName>
</protein>
<dbReference type="PANTHER" id="PTHR33993">
    <property type="entry name" value="GLYOXALASE-RELATED"/>
    <property type="match status" value="1"/>
</dbReference>
<dbReference type="AlphaFoldDB" id="A0A8J7U3R2"/>
<keyword evidence="3" id="KW-1185">Reference proteome</keyword>
<dbReference type="Gene3D" id="3.10.180.10">
    <property type="entry name" value="2,3-Dihydroxybiphenyl 1,2-Dioxygenase, domain 1"/>
    <property type="match status" value="1"/>
</dbReference>
<dbReference type="PROSITE" id="PS51819">
    <property type="entry name" value="VOC"/>
    <property type="match status" value="1"/>
</dbReference>
<evidence type="ECO:0000313" key="2">
    <source>
        <dbReference type="EMBL" id="MBO1319877.1"/>
    </source>
</evidence>
<dbReference type="SUPFAM" id="SSF54593">
    <property type="entry name" value="Glyoxalase/Bleomycin resistance protein/Dihydroxybiphenyl dioxygenase"/>
    <property type="match status" value="1"/>
</dbReference>
<dbReference type="InterPro" id="IPR052164">
    <property type="entry name" value="Anthracycline_SecMetBiosynth"/>
</dbReference>
<dbReference type="RefSeq" id="WP_207859810.1">
    <property type="nucleotide sequence ID" value="NZ_JAFREP010000014.1"/>
</dbReference>
<gene>
    <name evidence="2" type="ORF">J3U88_15480</name>
</gene>
<comment type="caution">
    <text evidence="2">The sequence shown here is derived from an EMBL/GenBank/DDBJ whole genome shotgun (WGS) entry which is preliminary data.</text>
</comment>
<name>A0A8J7U3R2_9BACT</name>